<evidence type="ECO:0000313" key="1">
    <source>
        <dbReference type="EMBL" id="KAE9052267.1"/>
    </source>
</evidence>
<dbReference type="AlphaFoldDB" id="A0A6A3P2T1"/>
<gene>
    <name evidence="1" type="ORF">PR001_g669</name>
</gene>
<reference evidence="1 2" key="1">
    <citation type="submission" date="2018-09" db="EMBL/GenBank/DDBJ databases">
        <title>Genomic investigation of the strawberry pathogen Phytophthora fragariae indicates pathogenicity is determined by transcriptional variation in three key races.</title>
        <authorList>
            <person name="Adams T.M."/>
            <person name="Armitage A.D."/>
            <person name="Sobczyk M.K."/>
            <person name="Bates H.J."/>
            <person name="Dunwell J.M."/>
            <person name="Nellist C.F."/>
            <person name="Harrison R.J."/>
        </authorList>
    </citation>
    <scope>NUCLEOTIDE SEQUENCE [LARGE SCALE GENOMIC DNA]</scope>
    <source>
        <strain evidence="1 2">SCRP249</strain>
    </source>
</reference>
<proteinExistence type="predicted"/>
<comment type="caution">
    <text evidence="1">The sequence shown here is derived from an EMBL/GenBank/DDBJ whole genome shotgun (WGS) entry which is preliminary data.</text>
</comment>
<dbReference type="Proteomes" id="UP000429607">
    <property type="component" value="Unassembled WGS sequence"/>
</dbReference>
<evidence type="ECO:0000313" key="2">
    <source>
        <dbReference type="Proteomes" id="UP000429607"/>
    </source>
</evidence>
<accession>A0A6A3P2T1</accession>
<dbReference type="EMBL" id="QXFV01000017">
    <property type="protein sequence ID" value="KAE9052267.1"/>
    <property type="molecule type" value="Genomic_DNA"/>
</dbReference>
<name>A0A6A3P2T1_9STRA</name>
<sequence>MEKWLDSSPKDHNKIENLKAKVKETNWARTSAAMSDWP</sequence>
<protein>
    <submittedName>
        <fullName evidence="1">Uncharacterized protein</fullName>
    </submittedName>
</protein>
<organism evidence="1 2">
    <name type="scientific">Phytophthora rubi</name>
    <dbReference type="NCBI Taxonomy" id="129364"/>
    <lineage>
        <taxon>Eukaryota</taxon>
        <taxon>Sar</taxon>
        <taxon>Stramenopiles</taxon>
        <taxon>Oomycota</taxon>
        <taxon>Peronosporomycetes</taxon>
        <taxon>Peronosporales</taxon>
        <taxon>Peronosporaceae</taxon>
        <taxon>Phytophthora</taxon>
    </lineage>
</organism>